<evidence type="ECO:0000256" key="15">
    <source>
        <dbReference type="PROSITE-ProRule" id="PRU10144"/>
    </source>
</evidence>
<evidence type="ECO:0000256" key="12">
    <source>
        <dbReference type="ARBA" id="ARBA00023170"/>
    </source>
</evidence>
<dbReference type="SUPFAM" id="SSF56935">
    <property type="entry name" value="Porins"/>
    <property type="match status" value="1"/>
</dbReference>
<dbReference type="NCBIfam" id="TIGR01783">
    <property type="entry name" value="TonB-siderophor"/>
    <property type="match status" value="1"/>
</dbReference>
<dbReference type="GO" id="GO:0038023">
    <property type="term" value="F:signaling receptor activity"/>
    <property type="evidence" value="ECO:0007669"/>
    <property type="project" value="InterPro"/>
</dbReference>
<evidence type="ECO:0000259" key="17">
    <source>
        <dbReference type="Pfam" id="PF00593"/>
    </source>
</evidence>
<evidence type="ECO:0000256" key="5">
    <source>
        <dbReference type="ARBA" id="ARBA00022496"/>
    </source>
</evidence>
<feature type="short sequence motif" description="TonB C-terminal box" evidence="15">
    <location>
        <begin position="691"/>
        <end position="708"/>
    </location>
</feature>
<dbReference type="STRING" id="595536.GCA_000178815_00147"/>
<evidence type="ECO:0000256" key="13">
    <source>
        <dbReference type="ARBA" id="ARBA00023237"/>
    </source>
</evidence>
<evidence type="ECO:0000256" key="6">
    <source>
        <dbReference type="ARBA" id="ARBA00022692"/>
    </source>
</evidence>
<keyword evidence="12 19" id="KW-0675">Receptor</keyword>
<dbReference type="GO" id="GO:0015891">
    <property type="term" value="P:siderophore transport"/>
    <property type="evidence" value="ECO:0007669"/>
    <property type="project" value="InterPro"/>
</dbReference>
<dbReference type="CDD" id="cd01347">
    <property type="entry name" value="ligand_gated_channel"/>
    <property type="match status" value="1"/>
</dbReference>
<evidence type="ECO:0000313" key="20">
    <source>
        <dbReference type="Proteomes" id="UP000230709"/>
    </source>
</evidence>
<feature type="domain" description="TonB-dependent receptor-like beta-barrel" evidence="17">
    <location>
        <begin position="241"/>
        <end position="674"/>
    </location>
</feature>
<dbReference type="GO" id="GO:0015344">
    <property type="term" value="F:siderophore uptake transmembrane transporter activity"/>
    <property type="evidence" value="ECO:0007669"/>
    <property type="project" value="TreeGrafter"/>
</dbReference>
<dbReference type="KEGG" id="mtw:CQW49_21810"/>
<dbReference type="GO" id="GO:0009279">
    <property type="term" value="C:cell outer membrane"/>
    <property type="evidence" value="ECO:0007669"/>
    <property type="project" value="UniProtKB-SubCell"/>
</dbReference>
<dbReference type="EMBL" id="CP023738">
    <property type="protein sequence ID" value="ATQ70627.1"/>
    <property type="molecule type" value="Genomic_DNA"/>
</dbReference>
<gene>
    <name evidence="19" type="ORF">CQW49_21810</name>
</gene>
<dbReference type="Pfam" id="PF00593">
    <property type="entry name" value="TonB_dep_Rec_b-barrel"/>
    <property type="match status" value="1"/>
</dbReference>
<keyword evidence="19" id="KW-0614">Plasmid</keyword>
<dbReference type="PROSITE" id="PS01156">
    <property type="entry name" value="TONB_DEPENDENT_REC_2"/>
    <property type="match status" value="1"/>
</dbReference>
<proteinExistence type="inferred from homology"/>
<geneLocation type="plasmid" evidence="20">
    <name>pob3b1</name>
</geneLocation>
<comment type="similarity">
    <text evidence="2 14 16">Belongs to the TonB-dependent receptor family.</text>
</comment>
<dbReference type="Proteomes" id="UP000230709">
    <property type="component" value="Plasmid pOB3b1"/>
</dbReference>
<evidence type="ECO:0000256" key="11">
    <source>
        <dbReference type="ARBA" id="ARBA00023136"/>
    </source>
</evidence>
<evidence type="ECO:0000256" key="16">
    <source>
        <dbReference type="RuleBase" id="RU003357"/>
    </source>
</evidence>
<evidence type="ECO:0000256" key="10">
    <source>
        <dbReference type="ARBA" id="ARBA00023077"/>
    </source>
</evidence>
<dbReference type="Pfam" id="PF07715">
    <property type="entry name" value="Plug"/>
    <property type="match status" value="1"/>
</dbReference>
<dbReference type="InterPro" id="IPR010105">
    <property type="entry name" value="TonB_sidphr_rcpt"/>
</dbReference>
<dbReference type="PANTHER" id="PTHR32552">
    <property type="entry name" value="FERRICHROME IRON RECEPTOR-RELATED"/>
    <property type="match status" value="1"/>
</dbReference>
<dbReference type="InterPro" id="IPR010917">
    <property type="entry name" value="TonB_rcpt_CS"/>
</dbReference>
<reference evidence="20" key="1">
    <citation type="submission" date="2017-10" db="EMBL/GenBank/DDBJ databases">
        <title>Completed PacBio SMRT sequence of Methylosinus trichosporium OB3b reveals presence of a third large plasmid.</title>
        <authorList>
            <person name="Charles T.C."/>
            <person name="Lynch M.D.J."/>
            <person name="Heil J.R."/>
            <person name="Cheng J."/>
        </authorList>
    </citation>
    <scope>NUCLEOTIDE SEQUENCE [LARGE SCALE GENOMIC DNA]</scope>
    <source>
        <strain evidence="20">OB3b</strain>
        <plasmid evidence="20">pob3b1</plasmid>
    </source>
</reference>
<evidence type="ECO:0000256" key="3">
    <source>
        <dbReference type="ARBA" id="ARBA00022448"/>
    </source>
</evidence>
<name>A0A2D2D6J3_METT3</name>
<feature type="domain" description="TonB-dependent receptor plug" evidence="18">
    <location>
        <begin position="66"/>
        <end position="159"/>
    </location>
</feature>
<dbReference type="Gene3D" id="2.170.130.10">
    <property type="entry name" value="TonB-dependent receptor, plug domain"/>
    <property type="match status" value="1"/>
</dbReference>
<accession>A0A2D2D6J3</accession>
<evidence type="ECO:0000256" key="14">
    <source>
        <dbReference type="PROSITE-ProRule" id="PRU01360"/>
    </source>
</evidence>
<keyword evidence="13 14" id="KW-0998">Cell outer membrane</keyword>
<keyword evidence="20" id="KW-1185">Reference proteome</keyword>
<evidence type="ECO:0000256" key="8">
    <source>
        <dbReference type="ARBA" id="ARBA00023004"/>
    </source>
</evidence>
<keyword evidence="4 14" id="KW-1134">Transmembrane beta strand</keyword>
<dbReference type="PANTHER" id="PTHR32552:SF82">
    <property type="entry name" value="FCUA PROTEIN"/>
    <property type="match status" value="1"/>
</dbReference>
<keyword evidence="5" id="KW-0410">Iron transport</keyword>
<organism evidence="19 20">
    <name type="scientific">Methylosinus trichosporium (strain ATCC 35070 / NCIMB 11131 / UNIQEM 75 / OB3b)</name>
    <dbReference type="NCBI Taxonomy" id="595536"/>
    <lineage>
        <taxon>Bacteria</taxon>
        <taxon>Pseudomonadati</taxon>
        <taxon>Pseudomonadota</taxon>
        <taxon>Alphaproteobacteria</taxon>
        <taxon>Hyphomicrobiales</taxon>
        <taxon>Methylocystaceae</taxon>
        <taxon>Methylosinus</taxon>
    </lineage>
</organism>
<dbReference type="AlphaFoldDB" id="A0A2D2D6J3"/>
<keyword evidence="7" id="KW-0732">Signal</keyword>
<evidence type="ECO:0000256" key="7">
    <source>
        <dbReference type="ARBA" id="ARBA00022729"/>
    </source>
</evidence>
<evidence type="ECO:0000256" key="1">
    <source>
        <dbReference type="ARBA" id="ARBA00004571"/>
    </source>
</evidence>
<evidence type="ECO:0000259" key="18">
    <source>
        <dbReference type="Pfam" id="PF07715"/>
    </source>
</evidence>
<evidence type="ECO:0000256" key="9">
    <source>
        <dbReference type="ARBA" id="ARBA00023065"/>
    </source>
</evidence>
<keyword evidence="8" id="KW-0408">Iron</keyword>
<evidence type="ECO:0000313" key="19">
    <source>
        <dbReference type="EMBL" id="ATQ70627.1"/>
    </source>
</evidence>
<evidence type="ECO:0000256" key="4">
    <source>
        <dbReference type="ARBA" id="ARBA00022452"/>
    </source>
</evidence>
<dbReference type="InterPro" id="IPR000531">
    <property type="entry name" value="Beta-barrel_TonB"/>
</dbReference>
<dbReference type="Gene3D" id="2.40.170.20">
    <property type="entry name" value="TonB-dependent receptor, beta-barrel domain"/>
    <property type="match status" value="1"/>
</dbReference>
<keyword evidence="3 14" id="KW-0813">Transport</keyword>
<keyword evidence="6 14" id="KW-0812">Transmembrane</keyword>
<comment type="subcellular location">
    <subcellularLocation>
        <location evidence="1 14">Cell outer membrane</location>
        <topology evidence="1 14">Multi-pass membrane protein</topology>
    </subcellularLocation>
</comment>
<keyword evidence="11 14" id="KW-0472">Membrane</keyword>
<dbReference type="InterPro" id="IPR037066">
    <property type="entry name" value="Plug_dom_sf"/>
</dbReference>
<dbReference type="RefSeq" id="WP_099831935.1">
    <property type="nucleotide sequence ID" value="NZ_CP023738.1"/>
</dbReference>
<keyword evidence="9" id="KW-0406">Ion transport</keyword>
<dbReference type="InterPro" id="IPR012910">
    <property type="entry name" value="Plug_dom"/>
</dbReference>
<protein>
    <submittedName>
        <fullName evidence="19">TonB-dependent siderophore receptor</fullName>
    </submittedName>
</protein>
<sequence>MMRMFRASAAEIEKTEEGATPLDPIDIAAPKPAPNRNAMIGAVPAPYAGGLVATGGQLGMLGNRDVMDTPFNQTSYTAQTIMDQQARTIADVTANDASVRPNWPSATFNTGFNIRGFSINPWDISMNGLYGVVPTQNPAVEFAERIEILKGPSALLNGVPPFGSVGGAVNVVPKRAGDEPLTRLTASYYSNLQPGVTVDIGRRFGEDKQFGVRFNGVYRKGDTAVDRQKQELVGTFLGLDYRGDRMRLSADLGYQRQHMDSPIRIVGLSSGLPVPAAPKSTSNWSQPWSYADVTEFFGMMRGEYDLSPDWTASFAVGGRGYDAKYLWSNPLIANNNGNFVDNVWTYPSYADASSQELRLHGRFATGFIDHEVTATGTRFYSELGGALSTVASISSNLYYPTFVSRPAIPDISVPRNSDGVLSSLAFADVMSVLDERVQIIAGLREQQIEARNYNTATGAITSRYQKSALSPAVGLVLKPEQNISFYGNYIQGLQQGAVVASNYVNAGEILPPYISTQYELGVKVDWGRIISTVSWFEITQPSGLANSATNTYSADGAQRNRGVELNSYGQLTDAVRFIGGLTLLDGVLTKTAKGAYDGNVATGAPHVQLNLGGEWDTPFVGGLTLSGRVIYTGSQYVDIANTQQIPDWARFDFGMRYKFESYGVPIVIRLNVENAFDRSYWQAAAPAGGAYLSSGAPRRFLLSTSVDF</sequence>
<dbReference type="InterPro" id="IPR039426">
    <property type="entry name" value="TonB-dep_rcpt-like"/>
</dbReference>
<dbReference type="InterPro" id="IPR036942">
    <property type="entry name" value="Beta-barrel_TonB_sf"/>
</dbReference>
<keyword evidence="10 16" id="KW-0798">TonB box</keyword>
<dbReference type="PROSITE" id="PS52016">
    <property type="entry name" value="TONB_DEPENDENT_REC_3"/>
    <property type="match status" value="1"/>
</dbReference>
<evidence type="ECO:0000256" key="2">
    <source>
        <dbReference type="ARBA" id="ARBA00009810"/>
    </source>
</evidence>